<evidence type="ECO:0000259" key="10">
    <source>
        <dbReference type="PROSITE" id="PS50885"/>
    </source>
</evidence>
<dbReference type="EMBL" id="SRHE01000335">
    <property type="protein sequence ID" value="TWW09247.1"/>
    <property type="molecule type" value="Genomic_DNA"/>
</dbReference>
<sequence>SLLVSAQSIRDARFVRGFSSPIMERFLAQFFGEHSIRPYAQLVDLSGNISAKTDVRISLPVTPKALSRAERGLETFETFPARDAESSPLRQVTLPVVRFGRFTGELIQVAASMDSTQHTLNSIASVLWISLPLGVLLSVLFGYLLTRRLLKPVVDMSHAASNLGSDDLSVRLPLPVANDELRRLAHTFNEMLDRLEDAFKRLRRFTGDVSHELRTPLAVLRGEAEFALRKERSAQEYRESYQTCRPVWAECVTLAASAAATEASACSVSWVSLAAGSSI</sequence>
<keyword evidence="9" id="KW-1133">Transmembrane helix</keyword>
<accession>A0A5C6M4M9</accession>
<feature type="domain" description="HAMP" evidence="10">
    <location>
        <begin position="147"/>
        <end position="200"/>
    </location>
</feature>
<dbReference type="SUPFAM" id="SSF47384">
    <property type="entry name" value="Homodimeric domain of signal transducing histidine kinase"/>
    <property type="match status" value="1"/>
</dbReference>
<comment type="catalytic activity">
    <reaction evidence="1">
        <text>ATP + protein L-histidine = ADP + protein N-phospho-L-histidine.</text>
        <dbReference type="EC" id="2.7.13.3"/>
    </reaction>
</comment>
<evidence type="ECO:0000313" key="11">
    <source>
        <dbReference type="EMBL" id="TWW09247.1"/>
    </source>
</evidence>
<reference evidence="11 12" key="1">
    <citation type="submission" date="2019-08" db="EMBL/GenBank/DDBJ databases">
        <title>100 year-old enigma solved: identification of Planctomyces bekefii, the type genus and species of the phylum Planctomycetes.</title>
        <authorList>
            <person name="Svetlana D.N."/>
            <person name="Overmann J."/>
        </authorList>
    </citation>
    <scope>NUCLEOTIDE SEQUENCE [LARGE SCALE GENOMIC DNA]</scope>
    <source>
        <strain evidence="11">Phe10_nw2017</strain>
    </source>
</reference>
<dbReference type="GO" id="GO:0000155">
    <property type="term" value="F:phosphorelay sensor kinase activity"/>
    <property type="evidence" value="ECO:0007669"/>
    <property type="project" value="InterPro"/>
</dbReference>
<protein>
    <recommendedName>
        <fullName evidence="3">histidine kinase</fullName>
        <ecNumber evidence="3">2.7.13.3</ecNumber>
    </recommendedName>
</protein>
<evidence type="ECO:0000256" key="7">
    <source>
        <dbReference type="ARBA" id="ARBA00023012"/>
    </source>
</evidence>
<comment type="caution">
    <text evidence="11">The sequence shown here is derived from an EMBL/GenBank/DDBJ whole genome shotgun (WGS) entry which is preliminary data.</text>
</comment>
<evidence type="ECO:0000256" key="2">
    <source>
        <dbReference type="ARBA" id="ARBA00004141"/>
    </source>
</evidence>
<dbReference type="GO" id="GO:0005886">
    <property type="term" value="C:plasma membrane"/>
    <property type="evidence" value="ECO:0007669"/>
    <property type="project" value="TreeGrafter"/>
</dbReference>
<evidence type="ECO:0000313" key="12">
    <source>
        <dbReference type="Proteomes" id="UP000321083"/>
    </source>
</evidence>
<dbReference type="CDD" id="cd06225">
    <property type="entry name" value="HAMP"/>
    <property type="match status" value="1"/>
</dbReference>
<dbReference type="InterPro" id="IPR003661">
    <property type="entry name" value="HisK_dim/P_dom"/>
</dbReference>
<keyword evidence="12" id="KW-1185">Reference proteome</keyword>
<evidence type="ECO:0000256" key="6">
    <source>
        <dbReference type="ARBA" id="ARBA00022777"/>
    </source>
</evidence>
<name>A0A5C6M4M9_9PLAN</name>
<evidence type="ECO:0000256" key="3">
    <source>
        <dbReference type="ARBA" id="ARBA00012438"/>
    </source>
</evidence>
<dbReference type="SUPFAM" id="SSF158472">
    <property type="entry name" value="HAMP domain-like"/>
    <property type="match status" value="1"/>
</dbReference>
<keyword evidence="9" id="KW-0812">Transmembrane</keyword>
<keyword evidence="4" id="KW-0597">Phosphoprotein</keyword>
<dbReference type="InterPro" id="IPR050428">
    <property type="entry name" value="TCS_sensor_his_kinase"/>
</dbReference>
<dbReference type="AlphaFoldDB" id="A0A5C6M4M9"/>
<gene>
    <name evidence="11" type="ORF">E3A20_16260</name>
</gene>
<evidence type="ECO:0000256" key="1">
    <source>
        <dbReference type="ARBA" id="ARBA00000085"/>
    </source>
</evidence>
<dbReference type="InterPro" id="IPR003660">
    <property type="entry name" value="HAMP_dom"/>
</dbReference>
<dbReference type="Gene3D" id="6.10.340.10">
    <property type="match status" value="1"/>
</dbReference>
<feature type="transmembrane region" description="Helical" evidence="9">
    <location>
        <begin position="126"/>
        <end position="146"/>
    </location>
</feature>
<feature type="non-terminal residue" evidence="11">
    <location>
        <position position="1"/>
    </location>
</feature>
<reference evidence="11 12" key="2">
    <citation type="submission" date="2019-08" db="EMBL/GenBank/DDBJ databases">
        <authorList>
            <person name="Henke P."/>
        </authorList>
    </citation>
    <scope>NUCLEOTIDE SEQUENCE [LARGE SCALE GENOMIC DNA]</scope>
    <source>
        <strain evidence="11">Phe10_nw2017</strain>
    </source>
</reference>
<dbReference type="CDD" id="cd00082">
    <property type="entry name" value="HisKA"/>
    <property type="match status" value="1"/>
</dbReference>
<dbReference type="Proteomes" id="UP000321083">
    <property type="component" value="Unassembled WGS sequence"/>
</dbReference>
<dbReference type="Gene3D" id="1.10.287.130">
    <property type="match status" value="1"/>
</dbReference>
<evidence type="ECO:0000256" key="4">
    <source>
        <dbReference type="ARBA" id="ARBA00022553"/>
    </source>
</evidence>
<keyword evidence="5" id="KW-0808">Transferase</keyword>
<dbReference type="Pfam" id="PF00672">
    <property type="entry name" value="HAMP"/>
    <property type="match status" value="1"/>
</dbReference>
<dbReference type="PANTHER" id="PTHR45436">
    <property type="entry name" value="SENSOR HISTIDINE KINASE YKOH"/>
    <property type="match status" value="1"/>
</dbReference>
<dbReference type="PANTHER" id="PTHR45436:SF15">
    <property type="entry name" value="SENSOR HISTIDINE KINASE CUSS"/>
    <property type="match status" value="1"/>
</dbReference>
<dbReference type="Pfam" id="PF00512">
    <property type="entry name" value="HisKA"/>
    <property type="match status" value="1"/>
</dbReference>
<dbReference type="EC" id="2.7.13.3" evidence="3"/>
<keyword evidence="7" id="KW-0902">Two-component regulatory system</keyword>
<keyword evidence="6" id="KW-0418">Kinase</keyword>
<dbReference type="PROSITE" id="PS50885">
    <property type="entry name" value="HAMP"/>
    <property type="match status" value="1"/>
</dbReference>
<proteinExistence type="predicted"/>
<dbReference type="SMART" id="SM00304">
    <property type="entry name" value="HAMP"/>
    <property type="match status" value="1"/>
</dbReference>
<keyword evidence="8 9" id="KW-0472">Membrane</keyword>
<evidence type="ECO:0000256" key="5">
    <source>
        <dbReference type="ARBA" id="ARBA00022679"/>
    </source>
</evidence>
<evidence type="ECO:0000256" key="8">
    <source>
        <dbReference type="ARBA" id="ARBA00023136"/>
    </source>
</evidence>
<organism evidence="11 12">
    <name type="scientific">Planctomyces bekefii</name>
    <dbReference type="NCBI Taxonomy" id="1653850"/>
    <lineage>
        <taxon>Bacteria</taxon>
        <taxon>Pseudomonadati</taxon>
        <taxon>Planctomycetota</taxon>
        <taxon>Planctomycetia</taxon>
        <taxon>Planctomycetales</taxon>
        <taxon>Planctomycetaceae</taxon>
        <taxon>Planctomyces</taxon>
    </lineage>
</organism>
<dbReference type="InterPro" id="IPR036097">
    <property type="entry name" value="HisK_dim/P_sf"/>
</dbReference>
<comment type="subcellular location">
    <subcellularLocation>
        <location evidence="2">Membrane</location>
        <topology evidence="2">Multi-pass membrane protein</topology>
    </subcellularLocation>
</comment>
<evidence type="ECO:0000256" key="9">
    <source>
        <dbReference type="SAM" id="Phobius"/>
    </source>
</evidence>